<comment type="caution">
    <text evidence="1">The sequence shown here is derived from an EMBL/GenBank/DDBJ whole genome shotgun (WGS) entry which is preliminary data.</text>
</comment>
<dbReference type="Proteomes" id="UP001246858">
    <property type="component" value="Unassembled WGS sequence"/>
</dbReference>
<reference evidence="1" key="1">
    <citation type="submission" date="2023-07" db="EMBL/GenBank/DDBJ databases">
        <title>Sorghum-associated microbial communities from plants grown in Nebraska, USA.</title>
        <authorList>
            <person name="Schachtman D."/>
        </authorList>
    </citation>
    <scope>NUCLEOTIDE SEQUENCE</scope>
    <source>
        <strain evidence="1">2697</strain>
    </source>
</reference>
<organism evidence="1 2">
    <name type="scientific">Pedobacter africanus</name>
    <dbReference type="NCBI Taxonomy" id="151894"/>
    <lineage>
        <taxon>Bacteria</taxon>
        <taxon>Pseudomonadati</taxon>
        <taxon>Bacteroidota</taxon>
        <taxon>Sphingobacteriia</taxon>
        <taxon>Sphingobacteriales</taxon>
        <taxon>Sphingobacteriaceae</taxon>
        <taxon>Pedobacter</taxon>
    </lineage>
</organism>
<sequence>MNKIFNLKKSVLMLALVAALLACKKDRKSGPDEEVPEEEVVDNTIEPLTKKIMDNSTVIGTFMSDVSLPVGNGITQTQIRFKRRDKLPVKMFILEADMNTPKLELLGLAPYNDWIPSMQTLSEMCRDNEVAGSNIIAAINGDVFNTTSGVPSSLFYINSRVYVGTVATGRTFIAALNDGTIAIGGKDTKGVERPVDKTKIKNAVGGNQWLIDNGVKAVLTDLAITGRTAFGYTAGKVVYALVVDGSQADYSNGLTLTDLRDIMAALGVKDAVNMDGGASCTLVVKDQSQGKWNVQNKPPLAGNAERMIGNGLGFVIKN</sequence>
<protein>
    <submittedName>
        <fullName evidence="1">Uncharacterized protein</fullName>
    </submittedName>
</protein>
<accession>A0ACC6KXG6</accession>
<gene>
    <name evidence="1" type="ORF">J2X78_002363</name>
</gene>
<keyword evidence="2" id="KW-1185">Reference proteome</keyword>
<evidence type="ECO:0000313" key="2">
    <source>
        <dbReference type="Proteomes" id="UP001246858"/>
    </source>
</evidence>
<proteinExistence type="predicted"/>
<evidence type="ECO:0000313" key="1">
    <source>
        <dbReference type="EMBL" id="MDR6783798.1"/>
    </source>
</evidence>
<name>A0ACC6KXG6_9SPHI</name>
<dbReference type="EMBL" id="JAVDTF010000002">
    <property type="protein sequence ID" value="MDR6783798.1"/>
    <property type="molecule type" value="Genomic_DNA"/>
</dbReference>